<name>A0ABV8Z0K0_9ACTN</name>
<protein>
    <submittedName>
        <fullName evidence="1">HEAT repeat domain-containing protein</fullName>
    </submittedName>
</protein>
<accession>A0ABV8Z0K0</accession>
<organism evidence="1 2">
    <name type="scientific">Streptomyces xiangluensis</name>
    <dbReference type="NCBI Taxonomy" id="2665720"/>
    <lineage>
        <taxon>Bacteria</taxon>
        <taxon>Bacillati</taxon>
        <taxon>Actinomycetota</taxon>
        <taxon>Actinomycetes</taxon>
        <taxon>Kitasatosporales</taxon>
        <taxon>Streptomycetaceae</taxon>
        <taxon>Streptomyces</taxon>
    </lineage>
</organism>
<dbReference type="PANTHER" id="PTHR12697">
    <property type="entry name" value="PBS LYASE HEAT-LIKE PROTEIN"/>
    <property type="match status" value="1"/>
</dbReference>
<dbReference type="InterPro" id="IPR011989">
    <property type="entry name" value="ARM-like"/>
</dbReference>
<sequence length="303" mass="32988">MCRAKLTPSAGPVRFHVIYVAEETQRRVRWICETCWQRHLEFEAEFSRANPVEEVCAALRDDDVSVRGEAARKLMRLRDPRAVDPLLDALGSEVGSVMLEESAADVMIAALAAIGGPEVEKRLLGLLRVRAYWIKIRVDIDEPLVPAVECVIPALLKMGGSELVLRGLLDVLGDQQPMLRWYAARELARIAASSAFNGIGAHVLNKLTDSDRELILGPLRAALRDEFLPVQRAAAIALGHLGDRSALDDLLAGLADGDHRIRYSAAQALGDLGDLRAVEPLRGALGSNISVAAMEALAKLRGR</sequence>
<dbReference type="Proteomes" id="UP001596012">
    <property type="component" value="Unassembled WGS sequence"/>
</dbReference>
<dbReference type="InterPro" id="IPR004155">
    <property type="entry name" value="PBS_lyase_HEAT"/>
</dbReference>
<dbReference type="Pfam" id="PF13646">
    <property type="entry name" value="HEAT_2"/>
    <property type="match status" value="2"/>
</dbReference>
<evidence type="ECO:0000313" key="2">
    <source>
        <dbReference type="Proteomes" id="UP001596012"/>
    </source>
</evidence>
<dbReference type="SMART" id="SM00567">
    <property type="entry name" value="EZ_HEAT"/>
    <property type="match status" value="4"/>
</dbReference>
<dbReference type="PANTHER" id="PTHR12697:SF5">
    <property type="entry name" value="DEOXYHYPUSINE HYDROXYLASE"/>
    <property type="match status" value="1"/>
</dbReference>
<keyword evidence="2" id="KW-1185">Reference proteome</keyword>
<dbReference type="SUPFAM" id="SSF48371">
    <property type="entry name" value="ARM repeat"/>
    <property type="match status" value="1"/>
</dbReference>
<proteinExistence type="predicted"/>
<dbReference type="EMBL" id="JBHSFG010000082">
    <property type="protein sequence ID" value="MFC4470402.1"/>
    <property type="molecule type" value="Genomic_DNA"/>
</dbReference>
<comment type="caution">
    <text evidence="1">The sequence shown here is derived from an EMBL/GenBank/DDBJ whole genome shotgun (WGS) entry which is preliminary data.</text>
</comment>
<gene>
    <name evidence="1" type="ORF">ACFPH6_38930</name>
</gene>
<dbReference type="Gene3D" id="1.25.10.10">
    <property type="entry name" value="Leucine-rich Repeat Variant"/>
    <property type="match status" value="2"/>
</dbReference>
<dbReference type="InterPro" id="IPR016024">
    <property type="entry name" value="ARM-type_fold"/>
</dbReference>
<reference evidence="2" key="1">
    <citation type="journal article" date="2019" name="Int. J. Syst. Evol. Microbiol.">
        <title>The Global Catalogue of Microorganisms (GCM) 10K type strain sequencing project: providing services to taxonomists for standard genome sequencing and annotation.</title>
        <authorList>
            <consortium name="The Broad Institute Genomics Platform"/>
            <consortium name="The Broad Institute Genome Sequencing Center for Infectious Disease"/>
            <person name="Wu L."/>
            <person name="Ma J."/>
        </authorList>
    </citation>
    <scope>NUCLEOTIDE SEQUENCE [LARGE SCALE GENOMIC DNA]</scope>
    <source>
        <strain evidence="2">DT43</strain>
    </source>
</reference>
<evidence type="ECO:0000313" key="1">
    <source>
        <dbReference type="EMBL" id="MFC4470402.1"/>
    </source>
</evidence>
<dbReference type="RefSeq" id="WP_386351012.1">
    <property type="nucleotide sequence ID" value="NZ_JBHSFG010000082.1"/>
</dbReference>